<evidence type="ECO:0000256" key="5">
    <source>
        <dbReference type="SAM" id="Phobius"/>
    </source>
</evidence>
<dbReference type="EMBL" id="CP013652">
    <property type="protein sequence ID" value="ALS21463.1"/>
    <property type="molecule type" value="Genomic_DNA"/>
</dbReference>
<proteinExistence type="inferred from homology"/>
<evidence type="ECO:0000256" key="3">
    <source>
        <dbReference type="ARBA" id="ARBA00022801"/>
    </source>
</evidence>
<feature type="domain" description="NlpC/P60" evidence="6">
    <location>
        <begin position="228"/>
        <end position="356"/>
    </location>
</feature>
<dbReference type="PANTHER" id="PTHR47053:SF1">
    <property type="entry name" value="MUREIN DD-ENDOPEPTIDASE MEPH-RELATED"/>
    <property type="match status" value="1"/>
</dbReference>
<dbReference type="InterPro" id="IPR051202">
    <property type="entry name" value="Peptidase_C40"/>
</dbReference>
<evidence type="ECO:0000313" key="7">
    <source>
        <dbReference type="EMBL" id="ALS21463.1"/>
    </source>
</evidence>
<dbReference type="STRING" id="162209.IJ22_10850"/>
<dbReference type="SUPFAM" id="SSF54001">
    <property type="entry name" value="Cysteine proteinases"/>
    <property type="match status" value="1"/>
</dbReference>
<evidence type="ECO:0000313" key="8">
    <source>
        <dbReference type="Proteomes" id="UP000061660"/>
    </source>
</evidence>
<keyword evidence="5" id="KW-0812">Transmembrane</keyword>
<dbReference type="InterPro" id="IPR038765">
    <property type="entry name" value="Papain-like_cys_pep_sf"/>
</dbReference>
<organism evidence="7 8">
    <name type="scientific">Paenibacillus naphthalenovorans</name>
    <dbReference type="NCBI Taxonomy" id="162209"/>
    <lineage>
        <taxon>Bacteria</taxon>
        <taxon>Bacillati</taxon>
        <taxon>Bacillota</taxon>
        <taxon>Bacilli</taxon>
        <taxon>Bacillales</taxon>
        <taxon>Paenibacillaceae</taxon>
        <taxon>Paenibacillus</taxon>
    </lineage>
</organism>
<keyword evidence="8" id="KW-1185">Reference proteome</keyword>
<sequence length="356" mass="39711">MWYNGSRQVKLAGLCCFMPSFFMHKLFSLVNTYRKNIEKKAVMAMVSKKARQVVYILFIVTIFITGGCTNRQTEHIGLQEPTPTGHTATMYVANVSTLSNVPVYRESGGLVWVPLEETAKSMNYDLHYANGCFAMGGTDAAYSVNMNQTRAMAGDMPVELPQAPKYIDHKPHLTTQALSALFGVPVNWNGERSQVIFSPIDDRRLSDRQNTFPLEQSETETLRAAGISVNKNDLIRFAEGLVGTPYQFAAGPYESTHTFDCSSFVQYVYGHFGIKLPRSSRAQAEVGQSVSVNQLQPGDLLFFYTPGRFASNQTVGHVGIYAGNGQIIHTYGDPGVTLTEFDTYWRNRFLFAKRVV</sequence>
<evidence type="ECO:0000256" key="2">
    <source>
        <dbReference type="ARBA" id="ARBA00022670"/>
    </source>
</evidence>
<evidence type="ECO:0000259" key="6">
    <source>
        <dbReference type="PROSITE" id="PS51935"/>
    </source>
</evidence>
<accession>A0A0U2VPL1</accession>
<protein>
    <submittedName>
        <fullName evidence="7">NLP/P60 protein</fullName>
    </submittedName>
</protein>
<keyword evidence="4" id="KW-0788">Thiol protease</keyword>
<dbReference type="Gene3D" id="3.90.1720.10">
    <property type="entry name" value="endopeptidase domain like (from Nostoc punctiforme)"/>
    <property type="match status" value="1"/>
</dbReference>
<dbReference type="GO" id="GO:0006508">
    <property type="term" value="P:proteolysis"/>
    <property type="evidence" value="ECO:0007669"/>
    <property type="project" value="UniProtKB-KW"/>
</dbReference>
<dbReference type="Proteomes" id="UP000061660">
    <property type="component" value="Chromosome"/>
</dbReference>
<dbReference type="PANTHER" id="PTHR47053">
    <property type="entry name" value="MUREIN DD-ENDOPEPTIDASE MEPH-RELATED"/>
    <property type="match status" value="1"/>
</dbReference>
<comment type="similarity">
    <text evidence="1">Belongs to the peptidase C40 family.</text>
</comment>
<dbReference type="Pfam" id="PF00877">
    <property type="entry name" value="NLPC_P60"/>
    <property type="match status" value="1"/>
</dbReference>
<gene>
    <name evidence="7" type="ORF">IJ22_10850</name>
</gene>
<dbReference type="GO" id="GO:0008234">
    <property type="term" value="F:cysteine-type peptidase activity"/>
    <property type="evidence" value="ECO:0007669"/>
    <property type="project" value="UniProtKB-KW"/>
</dbReference>
<dbReference type="InterPro" id="IPR000064">
    <property type="entry name" value="NLP_P60_dom"/>
</dbReference>
<keyword evidence="3" id="KW-0378">Hydrolase</keyword>
<dbReference type="AlphaFoldDB" id="A0A0U2VPL1"/>
<keyword evidence="5" id="KW-1133">Transmembrane helix</keyword>
<dbReference type="PATRIC" id="fig|162209.4.peg.1154"/>
<reference evidence="8" key="1">
    <citation type="submission" date="2015-12" db="EMBL/GenBank/DDBJ databases">
        <title>Complete genome sequences of two moderately thermophilic Paenibacillus species.</title>
        <authorList>
            <person name="Butler R.III."/>
            <person name="Wang J."/>
            <person name="Stark B.C."/>
            <person name="Pombert J.-F."/>
        </authorList>
    </citation>
    <scope>NUCLEOTIDE SEQUENCE [LARGE SCALE GENOMIC DNA]</scope>
    <source>
        <strain evidence="8">32O-Y</strain>
    </source>
</reference>
<feature type="transmembrane region" description="Helical" evidence="5">
    <location>
        <begin position="52"/>
        <end position="69"/>
    </location>
</feature>
<keyword evidence="2" id="KW-0645">Protease</keyword>
<dbReference type="PROSITE" id="PS51935">
    <property type="entry name" value="NLPC_P60"/>
    <property type="match status" value="1"/>
</dbReference>
<reference evidence="7 8" key="2">
    <citation type="journal article" date="2016" name="Genome Announc.">
        <title>Complete Genome Sequences of Two Interactive Moderate Thermophiles, Paenibacillus napthalenovorans 32O-Y and Paenibacillus sp. 32O-W.</title>
        <authorList>
            <person name="Butler R.R.III."/>
            <person name="Wang J."/>
            <person name="Stark B.C."/>
            <person name="Pombert J.F."/>
        </authorList>
    </citation>
    <scope>NUCLEOTIDE SEQUENCE [LARGE SCALE GENOMIC DNA]</scope>
    <source>
        <strain evidence="7 8">32O-Y</strain>
    </source>
</reference>
<name>A0A0U2VPL1_9BACL</name>
<evidence type="ECO:0000256" key="4">
    <source>
        <dbReference type="ARBA" id="ARBA00022807"/>
    </source>
</evidence>
<dbReference type="KEGG" id="pnp:IJ22_10850"/>
<keyword evidence="5" id="KW-0472">Membrane</keyword>
<evidence type="ECO:0000256" key="1">
    <source>
        <dbReference type="ARBA" id="ARBA00007074"/>
    </source>
</evidence>